<dbReference type="Pfam" id="PF07311">
    <property type="entry name" value="Dodecin"/>
    <property type="match status" value="1"/>
</dbReference>
<dbReference type="SUPFAM" id="SSF89807">
    <property type="entry name" value="Dodecin-like"/>
    <property type="match status" value="1"/>
</dbReference>
<dbReference type="PANTHER" id="PTHR39324">
    <property type="entry name" value="CALCIUM DODECIN"/>
    <property type="match status" value="1"/>
</dbReference>
<gene>
    <name evidence="1" type="ORF">GCM10009104_03270</name>
</gene>
<keyword evidence="2" id="KW-1185">Reference proteome</keyword>
<dbReference type="PANTHER" id="PTHR39324:SF1">
    <property type="entry name" value="CALCIUM DODECIN"/>
    <property type="match status" value="1"/>
</dbReference>
<dbReference type="NCBIfam" id="NF043052">
    <property type="entry name" value="DodecBact"/>
    <property type="match status" value="1"/>
</dbReference>
<dbReference type="Proteomes" id="UP001499915">
    <property type="component" value="Unassembled WGS sequence"/>
</dbReference>
<proteinExistence type="predicted"/>
<comment type="caution">
    <text evidence="1">The sequence shown here is derived from an EMBL/GenBank/DDBJ whole genome shotgun (WGS) entry which is preliminary data.</text>
</comment>
<dbReference type="InterPro" id="IPR036694">
    <property type="entry name" value="Dodecin-like_sf"/>
</dbReference>
<sequence>MSDHIYKIVEVAGSSTESHDDAIRQAIAKASETIQHLNWYEVKEMRGHIADGQVAHYQVVVRLGFRLD</sequence>
<accession>A0ABP3TCA0</accession>
<reference evidence="2" key="1">
    <citation type="journal article" date="2019" name="Int. J. Syst. Evol. Microbiol.">
        <title>The Global Catalogue of Microorganisms (GCM) 10K type strain sequencing project: providing services to taxonomists for standard genome sequencing and annotation.</title>
        <authorList>
            <consortium name="The Broad Institute Genomics Platform"/>
            <consortium name="The Broad Institute Genome Sequencing Center for Infectious Disease"/>
            <person name="Wu L."/>
            <person name="Ma J."/>
        </authorList>
    </citation>
    <scope>NUCLEOTIDE SEQUENCE [LARGE SCALE GENOMIC DNA]</scope>
    <source>
        <strain evidence="2">JCM 15134</strain>
    </source>
</reference>
<name>A0ABP3TCA0_9GAMM</name>
<organism evidence="1 2">
    <name type="scientific">Marinobacterium maritimum</name>
    <dbReference type="NCBI Taxonomy" id="500162"/>
    <lineage>
        <taxon>Bacteria</taxon>
        <taxon>Pseudomonadati</taxon>
        <taxon>Pseudomonadota</taxon>
        <taxon>Gammaproteobacteria</taxon>
        <taxon>Oceanospirillales</taxon>
        <taxon>Oceanospirillaceae</taxon>
        <taxon>Marinobacterium</taxon>
    </lineage>
</organism>
<dbReference type="InterPro" id="IPR050049">
    <property type="entry name" value="Dodecin_bact"/>
</dbReference>
<evidence type="ECO:0000313" key="2">
    <source>
        <dbReference type="Proteomes" id="UP001499915"/>
    </source>
</evidence>
<dbReference type="Gene3D" id="3.30.1660.10">
    <property type="entry name" value="Flavin-binding protein dodecin"/>
    <property type="match status" value="1"/>
</dbReference>
<dbReference type="InterPro" id="IPR009923">
    <property type="entry name" value="Dodecin"/>
</dbReference>
<dbReference type="InterPro" id="IPR025543">
    <property type="entry name" value="Dodecin-like"/>
</dbReference>
<dbReference type="EMBL" id="BAAAET010000001">
    <property type="protein sequence ID" value="GAA0681872.1"/>
    <property type="molecule type" value="Genomic_DNA"/>
</dbReference>
<evidence type="ECO:0000313" key="1">
    <source>
        <dbReference type="EMBL" id="GAA0681872.1"/>
    </source>
</evidence>
<dbReference type="RefSeq" id="WP_343801275.1">
    <property type="nucleotide sequence ID" value="NZ_BAAAET010000001.1"/>
</dbReference>
<protein>
    <submittedName>
        <fullName evidence="1">Dodecin family protein</fullName>
    </submittedName>
</protein>